<name>A0A8J6DCW7_9ROSI</name>
<proteinExistence type="predicted"/>
<reference evidence="5 6" key="1">
    <citation type="journal article" date="2021" name="bioRxiv">
        <title>The Gossypium anomalum genome as a resource for cotton improvement and evolutionary analysis of hybrid incompatibility.</title>
        <authorList>
            <person name="Grover C.E."/>
            <person name="Yuan D."/>
            <person name="Arick M.A."/>
            <person name="Miller E.R."/>
            <person name="Hu G."/>
            <person name="Peterson D.G."/>
            <person name="Wendel J.F."/>
            <person name="Udall J.A."/>
        </authorList>
    </citation>
    <scope>NUCLEOTIDE SEQUENCE [LARGE SCALE GENOMIC DNA]</scope>
    <source>
        <strain evidence="5">JFW-Udall</strain>
        <tissue evidence="5">Leaf</tissue>
    </source>
</reference>
<dbReference type="PANTHER" id="PTHR47463:SF2">
    <property type="entry name" value="F-BOX PROTEIN SKIP16"/>
    <property type="match status" value="1"/>
</dbReference>
<evidence type="ECO:0000256" key="2">
    <source>
        <dbReference type="ARBA" id="ARBA00022786"/>
    </source>
</evidence>
<accession>A0A8J6DCW7</accession>
<dbReference type="SUPFAM" id="SSF160631">
    <property type="entry name" value="SMI1/KNR4-like"/>
    <property type="match status" value="1"/>
</dbReference>
<dbReference type="Pfam" id="PF04379">
    <property type="entry name" value="DUF525"/>
    <property type="match status" value="1"/>
</dbReference>
<dbReference type="Pfam" id="PF12937">
    <property type="entry name" value="F-box-like"/>
    <property type="match status" value="1"/>
</dbReference>
<comment type="caution">
    <text evidence="5">The sequence shown here is derived from an EMBL/GenBank/DDBJ whole genome shotgun (WGS) entry which is preliminary data.</text>
</comment>
<dbReference type="PROSITE" id="PS50181">
    <property type="entry name" value="FBOX"/>
    <property type="match status" value="1"/>
</dbReference>
<evidence type="ECO:0000313" key="5">
    <source>
        <dbReference type="EMBL" id="KAG8499943.1"/>
    </source>
</evidence>
<dbReference type="AlphaFoldDB" id="A0A8J6DCW7"/>
<dbReference type="OrthoDB" id="2305498at2759"/>
<comment type="pathway">
    <text evidence="1">Protein modification; protein ubiquitination.</text>
</comment>
<dbReference type="PROSITE" id="PS51087">
    <property type="entry name" value="APAG"/>
    <property type="match status" value="1"/>
</dbReference>
<dbReference type="PANTHER" id="PTHR47463">
    <property type="entry name" value="F-BOX PROTEIN SKIP16"/>
    <property type="match status" value="1"/>
</dbReference>
<dbReference type="Gene3D" id="2.60.40.1470">
    <property type="entry name" value="ApaG domain"/>
    <property type="match status" value="1"/>
</dbReference>
<feature type="domain" description="F-box" evidence="3">
    <location>
        <begin position="2"/>
        <end position="48"/>
    </location>
</feature>
<protein>
    <recommendedName>
        <fullName evidence="7">ApaG domain-containing protein</fullName>
    </recommendedName>
</protein>
<dbReference type="EMBL" id="JAHUZN010000003">
    <property type="protein sequence ID" value="KAG8499943.1"/>
    <property type="molecule type" value="Genomic_DNA"/>
</dbReference>
<dbReference type="InterPro" id="IPR007474">
    <property type="entry name" value="ApaG_domain"/>
</dbReference>
<dbReference type="InterPro" id="IPR001810">
    <property type="entry name" value="F-box_dom"/>
</dbReference>
<evidence type="ECO:0000313" key="6">
    <source>
        <dbReference type="Proteomes" id="UP000701853"/>
    </source>
</evidence>
<keyword evidence="2" id="KW-0833">Ubl conjugation pathway</keyword>
<dbReference type="Gene3D" id="1.20.1280.50">
    <property type="match status" value="1"/>
</dbReference>
<dbReference type="Proteomes" id="UP000701853">
    <property type="component" value="Chromosome 3"/>
</dbReference>
<sequence length="551" mass="62603">MEKELDGLGYLPLRTILSKLSPSDIIKVSCANKRLRGSASDDSLWAQICYQELQLSTPQDYHGNPLPCFMLAYQLWREAFSMYPWPLVKRVKRCWDKLKKWFNNNFPEAEATLRRGASESDIEQLQTLLKVKLPLPTRVLYRFHDGQELPDKKNPKTASSSWLGIIGGYSFYNHSVIAKTRYVIRYLGFSSRSKCIIVASSFACSRKLFFLNCTNGQLFVGTRKPLTDNEMIPCVPNTLIRSVHDLYGEEQQDAMLLWLEEHGRRLENGIIKVRKEGDDRSINLFPEVPPLCVTTVTNGVQVRASAVFVPEFADLLDEAEKFMFAYSIRMSLLPEGCVINGMTFSSCQLNRRHWIIRADDEVISSVDDEAVIGQFPLLHPGEGEFVYQSCSPLPSPSGSVEGYFTFVPGRLADPRGGPFKVLVARFPLEMPDYTFKGPKRVETTGWITTQFFVKFHHIFHHHGERLFRCIHGCPLNELIDAGINLRNEAEATLRRELLNKKNPKKVSGSWLGIIGGYSFYHHSINVYSLPLSQVISQVTYVISTVKSEAIT</sequence>
<evidence type="ECO:0000259" key="3">
    <source>
        <dbReference type="PROSITE" id="PS50181"/>
    </source>
</evidence>
<dbReference type="SUPFAM" id="SSF81383">
    <property type="entry name" value="F-box domain"/>
    <property type="match status" value="1"/>
</dbReference>
<evidence type="ECO:0000256" key="1">
    <source>
        <dbReference type="ARBA" id="ARBA00004906"/>
    </source>
</evidence>
<evidence type="ECO:0008006" key="7">
    <source>
        <dbReference type="Google" id="ProtNLM"/>
    </source>
</evidence>
<dbReference type="InterPro" id="IPR036047">
    <property type="entry name" value="F-box-like_dom_sf"/>
</dbReference>
<evidence type="ECO:0000259" key="4">
    <source>
        <dbReference type="PROSITE" id="PS51087"/>
    </source>
</evidence>
<dbReference type="InterPro" id="IPR036767">
    <property type="entry name" value="ApaG_sf"/>
</dbReference>
<dbReference type="SUPFAM" id="SSF110069">
    <property type="entry name" value="ApaG-like"/>
    <property type="match status" value="1"/>
</dbReference>
<dbReference type="InterPro" id="IPR037883">
    <property type="entry name" value="Knr4/Smi1-like_sf"/>
</dbReference>
<organism evidence="5 6">
    <name type="scientific">Gossypium anomalum</name>
    <dbReference type="NCBI Taxonomy" id="47600"/>
    <lineage>
        <taxon>Eukaryota</taxon>
        <taxon>Viridiplantae</taxon>
        <taxon>Streptophyta</taxon>
        <taxon>Embryophyta</taxon>
        <taxon>Tracheophyta</taxon>
        <taxon>Spermatophyta</taxon>
        <taxon>Magnoliopsida</taxon>
        <taxon>eudicotyledons</taxon>
        <taxon>Gunneridae</taxon>
        <taxon>Pentapetalae</taxon>
        <taxon>rosids</taxon>
        <taxon>malvids</taxon>
        <taxon>Malvales</taxon>
        <taxon>Malvaceae</taxon>
        <taxon>Malvoideae</taxon>
        <taxon>Gossypium</taxon>
    </lineage>
</organism>
<gene>
    <name evidence="5" type="ORF">CXB51_006552</name>
</gene>
<feature type="domain" description="ApaG" evidence="4">
    <location>
        <begin position="294"/>
        <end position="435"/>
    </location>
</feature>
<keyword evidence="6" id="KW-1185">Reference proteome</keyword>